<reference evidence="2" key="1">
    <citation type="submission" date="2021-02" db="EMBL/GenBank/DDBJ databases">
        <authorList>
            <person name="Nowell W R."/>
        </authorList>
    </citation>
    <scope>NUCLEOTIDE SEQUENCE</scope>
</reference>
<keyword evidence="1" id="KW-0812">Transmembrane</keyword>
<sequence>MNYFSLIFPLILIPIISCNSIYFHSETRSTRLVNRTLFGSTTECSIRLGGKQFTLKFYRMITCRYVENISTIYPYLLKYSHDISTLEITDSTIKNFNIKQYAKVFRKFEFLIFHRTTIVTKQLCPFNSLSKNLLYLHLTRVSP</sequence>
<gene>
    <name evidence="2" type="ORF">OKA104_LOCUS51209</name>
</gene>
<evidence type="ECO:0000313" key="2">
    <source>
        <dbReference type="EMBL" id="CAF4397400.1"/>
    </source>
</evidence>
<evidence type="ECO:0000256" key="1">
    <source>
        <dbReference type="SAM" id="Phobius"/>
    </source>
</evidence>
<protein>
    <submittedName>
        <fullName evidence="2">Uncharacterized protein</fullName>
    </submittedName>
</protein>
<accession>A0A820P1T6</accession>
<dbReference type="EMBL" id="CAJOAY010027275">
    <property type="protein sequence ID" value="CAF4397400.1"/>
    <property type="molecule type" value="Genomic_DNA"/>
</dbReference>
<proteinExistence type="predicted"/>
<feature type="transmembrane region" description="Helical" evidence="1">
    <location>
        <begin position="6"/>
        <end position="25"/>
    </location>
</feature>
<evidence type="ECO:0000313" key="3">
    <source>
        <dbReference type="Proteomes" id="UP000663881"/>
    </source>
</evidence>
<organism evidence="2 3">
    <name type="scientific">Adineta steineri</name>
    <dbReference type="NCBI Taxonomy" id="433720"/>
    <lineage>
        <taxon>Eukaryota</taxon>
        <taxon>Metazoa</taxon>
        <taxon>Spiralia</taxon>
        <taxon>Gnathifera</taxon>
        <taxon>Rotifera</taxon>
        <taxon>Eurotatoria</taxon>
        <taxon>Bdelloidea</taxon>
        <taxon>Adinetida</taxon>
        <taxon>Adinetidae</taxon>
        <taxon>Adineta</taxon>
    </lineage>
</organism>
<feature type="non-terminal residue" evidence="2">
    <location>
        <position position="143"/>
    </location>
</feature>
<keyword evidence="1" id="KW-1133">Transmembrane helix</keyword>
<dbReference type="AlphaFoldDB" id="A0A820P1T6"/>
<comment type="caution">
    <text evidence="2">The sequence shown here is derived from an EMBL/GenBank/DDBJ whole genome shotgun (WGS) entry which is preliminary data.</text>
</comment>
<dbReference type="Proteomes" id="UP000663881">
    <property type="component" value="Unassembled WGS sequence"/>
</dbReference>
<keyword evidence="1" id="KW-0472">Membrane</keyword>
<name>A0A820P1T6_9BILA</name>